<dbReference type="EnsemblMetazoa" id="ASIC014734-RA">
    <property type="protein sequence ID" value="ASIC014734-PA"/>
    <property type="gene ID" value="ASIC014734"/>
</dbReference>
<reference evidence="3" key="2">
    <citation type="submission" date="2020-05" db="UniProtKB">
        <authorList>
            <consortium name="EnsemblMetazoa"/>
        </authorList>
    </citation>
    <scope>IDENTIFICATION</scope>
</reference>
<evidence type="ECO:0000256" key="1">
    <source>
        <dbReference type="SAM" id="MobiDB-lite"/>
    </source>
</evidence>
<accession>A0A084W938</accession>
<organism evidence="2">
    <name type="scientific">Anopheles sinensis</name>
    <name type="common">Mosquito</name>
    <dbReference type="NCBI Taxonomy" id="74873"/>
    <lineage>
        <taxon>Eukaryota</taxon>
        <taxon>Metazoa</taxon>
        <taxon>Ecdysozoa</taxon>
        <taxon>Arthropoda</taxon>
        <taxon>Hexapoda</taxon>
        <taxon>Insecta</taxon>
        <taxon>Pterygota</taxon>
        <taxon>Neoptera</taxon>
        <taxon>Endopterygota</taxon>
        <taxon>Diptera</taxon>
        <taxon>Nematocera</taxon>
        <taxon>Culicoidea</taxon>
        <taxon>Culicidae</taxon>
        <taxon>Anophelinae</taxon>
        <taxon>Anopheles</taxon>
    </lineage>
</organism>
<gene>
    <name evidence="2" type="ORF">ZHAS_00014734</name>
</gene>
<evidence type="ECO:0000313" key="2">
    <source>
        <dbReference type="EMBL" id="KFB46732.1"/>
    </source>
</evidence>
<evidence type="ECO:0000313" key="3">
    <source>
        <dbReference type="EnsemblMetazoa" id="ASIC014734-PA"/>
    </source>
</evidence>
<dbReference type="EMBL" id="KE525320">
    <property type="protein sequence ID" value="KFB46732.1"/>
    <property type="molecule type" value="Genomic_DNA"/>
</dbReference>
<dbReference type="VEuPathDB" id="VectorBase:ASIC014734"/>
<sequence>MADGSTNGKVHHQRMQQQSSEDNYSLEMRRLPPYPAHFHDTDSTIILTDDSNPLRISWDGGTIGVKFKTGPLRGSFQRT</sequence>
<keyword evidence="4" id="KW-1185">Reference proteome</keyword>
<dbReference type="Proteomes" id="UP000030765">
    <property type="component" value="Unassembled WGS sequence"/>
</dbReference>
<protein>
    <submittedName>
        <fullName evidence="2 3">Uncharacterized protein</fullName>
    </submittedName>
</protein>
<proteinExistence type="predicted"/>
<name>A0A084W938_ANOSI</name>
<feature type="region of interest" description="Disordered" evidence="1">
    <location>
        <begin position="1"/>
        <end position="40"/>
    </location>
</feature>
<reference evidence="2 4" key="1">
    <citation type="journal article" date="2014" name="BMC Genomics">
        <title>Genome sequence of Anopheles sinensis provides insight into genetics basis of mosquito competence for malaria parasites.</title>
        <authorList>
            <person name="Zhou D."/>
            <person name="Zhang D."/>
            <person name="Ding G."/>
            <person name="Shi L."/>
            <person name="Hou Q."/>
            <person name="Ye Y."/>
            <person name="Xu Y."/>
            <person name="Zhou H."/>
            <person name="Xiong C."/>
            <person name="Li S."/>
            <person name="Yu J."/>
            <person name="Hong S."/>
            <person name="Yu X."/>
            <person name="Zou P."/>
            <person name="Chen C."/>
            <person name="Chang X."/>
            <person name="Wang W."/>
            <person name="Lv Y."/>
            <person name="Sun Y."/>
            <person name="Ma L."/>
            <person name="Shen B."/>
            <person name="Zhu C."/>
        </authorList>
    </citation>
    <scope>NUCLEOTIDE SEQUENCE [LARGE SCALE GENOMIC DNA]</scope>
</reference>
<dbReference type="AlphaFoldDB" id="A0A084W938"/>
<evidence type="ECO:0000313" key="4">
    <source>
        <dbReference type="Proteomes" id="UP000030765"/>
    </source>
</evidence>
<dbReference type="EMBL" id="ATLV01021594">
    <property type="status" value="NOT_ANNOTATED_CDS"/>
    <property type="molecule type" value="Genomic_DNA"/>
</dbReference>